<dbReference type="EC" id="2.6.1.62" evidence="9"/>
<feature type="site" description="Participates in the substrate recognition with KAPA and in a stacking interaction with the adenine ring of SAM" evidence="9">
    <location>
        <position position="15"/>
    </location>
</feature>
<dbReference type="InterPro" id="IPR015421">
    <property type="entry name" value="PyrdxlP-dep_Trfase_major"/>
</dbReference>
<dbReference type="UniPathway" id="UPA00078">
    <property type="reaction ID" value="UER00160"/>
</dbReference>
<evidence type="ECO:0000256" key="7">
    <source>
        <dbReference type="ARBA" id="ARBA00022898"/>
    </source>
</evidence>
<comment type="pathway">
    <text evidence="2 9">Cofactor biosynthesis; biotin biosynthesis; 7,8-diaminononanoate from 8-amino-7-oxononanoate (SAM route): step 1/1.</text>
</comment>
<dbReference type="GO" id="GO:0009102">
    <property type="term" value="P:biotin biosynthetic process"/>
    <property type="evidence" value="ECO:0007669"/>
    <property type="project" value="UniProtKB-UniRule"/>
</dbReference>
<comment type="catalytic activity">
    <reaction evidence="8 9">
        <text>(8S)-8-amino-7-oxononanoate + S-adenosyl-L-methionine = S-adenosyl-4-methylsulfanyl-2-oxobutanoate + (7R,8S)-7,8-diammoniononanoate</text>
        <dbReference type="Rhea" id="RHEA:16861"/>
        <dbReference type="ChEBI" id="CHEBI:16490"/>
        <dbReference type="ChEBI" id="CHEBI:59789"/>
        <dbReference type="ChEBI" id="CHEBI:149468"/>
        <dbReference type="ChEBI" id="CHEBI:149469"/>
        <dbReference type="EC" id="2.6.1.62"/>
    </reaction>
</comment>
<comment type="subunit">
    <text evidence="9">Homodimer.</text>
</comment>
<dbReference type="Pfam" id="PF00202">
    <property type="entry name" value="Aminotran_3"/>
    <property type="match status" value="1"/>
</dbReference>
<dbReference type="FunFam" id="3.40.640.10:FF:000004">
    <property type="entry name" value="Acetylornithine aminotransferase"/>
    <property type="match status" value="1"/>
</dbReference>
<dbReference type="RefSeq" id="WP_128978948.1">
    <property type="nucleotide sequence ID" value="NZ_PDKJ01000002.1"/>
</dbReference>
<accession>A0A4Q0YGH0</accession>
<feature type="modified residue" description="N6-(pyridoxal phosphate)lysine" evidence="9">
    <location>
        <position position="269"/>
    </location>
</feature>
<evidence type="ECO:0000256" key="4">
    <source>
        <dbReference type="ARBA" id="ARBA00022679"/>
    </source>
</evidence>
<dbReference type="PANTHER" id="PTHR42684:SF17">
    <property type="entry name" value="ADENOSYLMETHIONINE-8-AMINO-7-OXONONANOATE AMINOTRANSFERASE"/>
    <property type="match status" value="1"/>
</dbReference>
<comment type="cofactor">
    <cofactor evidence="1 9">
        <name>pyridoxal 5'-phosphate</name>
        <dbReference type="ChEBI" id="CHEBI:597326"/>
    </cofactor>
</comment>
<dbReference type="SUPFAM" id="SSF53383">
    <property type="entry name" value="PLP-dependent transferases"/>
    <property type="match status" value="1"/>
</dbReference>
<keyword evidence="9" id="KW-0963">Cytoplasm</keyword>
<protein>
    <recommendedName>
        <fullName evidence="9">Adenosylmethionine-8-amino-7-oxononanoate aminotransferase</fullName>
        <ecNumber evidence="9">2.6.1.62</ecNumber>
    </recommendedName>
    <alternativeName>
        <fullName evidence="9">7,8-diamino-pelargonic acid aminotransferase</fullName>
        <shortName evidence="9">DAPA AT</shortName>
        <shortName evidence="9">DAPA aminotransferase</shortName>
    </alternativeName>
    <alternativeName>
        <fullName evidence="9">7,8-diaminononanoate synthase</fullName>
        <shortName evidence="9">DANS</shortName>
    </alternativeName>
    <alternativeName>
        <fullName evidence="9">Diaminopelargonic acid synthase</fullName>
    </alternativeName>
</protein>
<dbReference type="Proteomes" id="UP000290172">
    <property type="component" value="Unassembled WGS sequence"/>
</dbReference>
<feature type="binding site" evidence="9">
    <location>
        <position position="302"/>
    </location>
    <ligand>
        <name>substrate</name>
    </ligand>
</feature>
<dbReference type="PROSITE" id="PS00600">
    <property type="entry name" value="AA_TRANSFER_CLASS_3"/>
    <property type="match status" value="1"/>
</dbReference>
<evidence type="ECO:0000256" key="2">
    <source>
        <dbReference type="ARBA" id="ARBA00005063"/>
    </source>
</evidence>
<dbReference type="PIRSF" id="PIRSF000521">
    <property type="entry name" value="Transaminase_4ab_Lys_Orn"/>
    <property type="match status" value="1"/>
</dbReference>
<dbReference type="InterPro" id="IPR005815">
    <property type="entry name" value="BioA"/>
</dbReference>
<keyword evidence="3 9" id="KW-0032">Aminotransferase</keyword>
<keyword evidence="6 9" id="KW-0093">Biotin biosynthesis</keyword>
<feature type="binding site" evidence="9">
    <location>
        <begin position="108"/>
        <end position="109"/>
    </location>
    <ligand>
        <name>pyridoxal 5'-phosphate</name>
        <dbReference type="ChEBI" id="CHEBI:597326"/>
    </ligand>
</feature>
<reference evidence="10 11" key="1">
    <citation type="submission" date="2017-10" db="EMBL/GenBank/DDBJ databases">
        <title>Genomics of the genus Arcobacter.</title>
        <authorList>
            <person name="Perez-Cataluna A."/>
            <person name="Figueras M.J."/>
        </authorList>
    </citation>
    <scope>NUCLEOTIDE SEQUENCE [LARGE SCALE GENOMIC DNA]</scope>
    <source>
        <strain evidence="10 11">CECT 8993</strain>
    </source>
</reference>
<dbReference type="InterPro" id="IPR049704">
    <property type="entry name" value="Aminotrans_3_PPA_site"/>
</dbReference>
<feature type="binding site" evidence="9">
    <location>
        <position position="50"/>
    </location>
    <ligand>
        <name>substrate</name>
    </ligand>
</feature>
<evidence type="ECO:0000256" key="5">
    <source>
        <dbReference type="ARBA" id="ARBA00022691"/>
    </source>
</evidence>
<keyword evidence="4 9" id="KW-0808">Transferase</keyword>
<feature type="binding site" evidence="9">
    <location>
        <position position="240"/>
    </location>
    <ligand>
        <name>pyridoxal 5'-phosphate</name>
        <dbReference type="ChEBI" id="CHEBI:597326"/>
    </ligand>
</feature>
<keyword evidence="7 9" id="KW-0663">Pyridoxal phosphate</keyword>
<dbReference type="CDD" id="cd00610">
    <property type="entry name" value="OAT_like"/>
    <property type="match status" value="1"/>
</dbReference>
<feature type="binding site" evidence="9">
    <location>
        <begin position="303"/>
        <end position="304"/>
    </location>
    <ligand>
        <name>pyridoxal 5'-phosphate</name>
        <dbReference type="ChEBI" id="CHEBI:597326"/>
    </ligand>
</feature>
<comment type="similarity">
    <text evidence="9">Belongs to the class-III pyridoxal-phosphate-dependent aminotransferase family. BioA subfamily.</text>
</comment>
<dbReference type="GO" id="GO:0030170">
    <property type="term" value="F:pyridoxal phosphate binding"/>
    <property type="evidence" value="ECO:0007669"/>
    <property type="project" value="UniProtKB-UniRule"/>
</dbReference>
<dbReference type="PANTHER" id="PTHR42684">
    <property type="entry name" value="ADENOSYLMETHIONINE-8-AMINO-7-OXONONANOATE AMINOTRANSFERASE"/>
    <property type="match status" value="1"/>
</dbReference>
<dbReference type="NCBIfam" id="TIGR00508">
    <property type="entry name" value="bioA"/>
    <property type="match status" value="1"/>
</dbReference>
<sequence length="435" mass="48614">MSWQEIDKEHVWHPYNSLPSKTPILSVKKTDKTKIILEDNSELIDGMSSWWSAIHGYNNQRLNEALKSQVEIMPHIMFGGLSHEKAAILSKILVDLTGLHSVFLCDSGSVSVEVALKTAIQYQEALGEKRYKFIALEHAYHGDTLAAMSVCDPKNSMHSIYGTYLPKHIFTKAPELGFDADCSESIRALEECVEKHHKQCAGIIIEPVVQGAGGMRIYNPIYVKRVRELCDKYDLVMIADEIATGFGHTGKMFACQWAGIKPDIMTLGKGLTGGYMTMAAMVTTKNISETISNSTLGALMHGPTFMGNPLACSVAIESVNLLLESSWQERVKNIENIFTEELSEAKNLKLVADVRNIGVIGVIELKDDSYAQKIQEYCVKKGVWIRPFGKLVYSIVAYIISEEELRKIIKTMVEAIKAIEKKDNKFLNKISNFNE</sequence>
<dbReference type="AlphaFoldDB" id="A0A4Q0YGH0"/>
<dbReference type="InterPro" id="IPR015424">
    <property type="entry name" value="PyrdxlP-dep_Trfase"/>
</dbReference>
<dbReference type="GO" id="GO:0005737">
    <property type="term" value="C:cytoplasm"/>
    <property type="evidence" value="ECO:0007669"/>
    <property type="project" value="UniProtKB-SubCell"/>
</dbReference>
<name>A0A4Q0YGH0_9BACT</name>
<comment type="subcellular location">
    <subcellularLocation>
        <location evidence="9">Cytoplasm</location>
    </subcellularLocation>
</comment>
<dbReference type="NCBIfam" id="NF004624">
    <property type="entry name" value="PRK05964.1"/>
    <property type="match status" value="1"/>
</dbReference>
<dbReference type="InterPro" id="IPR005814">
    <property type="entry name" value="Aminotrans_3"/>
</dbReference>
<proteinExistence type="inferred from homology"/>
<comment type="caution">
    <text evidence="10">The sequence shown here is derived from an EMBL/GenBank/DDBJ whole genome shotgun (WGS) entry which is preliminary data.</text>
</comment>
<evidence type="ECO:0000313" key="11">
    <source>
        <dbReference type="Proteomes" id="UP000290172"/>
    </source>
</evidence>
<dbReference type="Gene3D" id="3.90.1150.10">
    <property type="entry name" value="Aspartate Aminotransferase, domain 1"/>
    <property type="match status" value="1"/>
</dbReference>
<dbReference type="HAMAP" id="MF_00834">
    <property type="entry name" value="BioA"/>
    <property type="match status" value="1"/>
</dbReference>
<evidence type="ECO:0000256" key="9">
    <source>
        <dbReference type="HAMAP-Rule" id="MF_00834"/>
    </source>
</evidence>
<dbReference type="EMBL" id="PDKJ01000002">
    <property type="protein sequence ID" value="RXJ69702.1"/>
    <property type="molecule type" value="Genomic_DNA"/>
</dbReference>
<dbReference type="GO" id="GO:0004015">
    <property type="term" value="F:adenosylmethionine-8-amino-7-oxononanoate transaminase activity"/>
    <property type="evidence" value="ECO:0007669"/>
    <property type="project" value="UniProtKB-UniRule"/>
</dbReference>
<keyword evidence="5 9" id="KW-0949">S-adenosyl-L-methionine</keyword>
<feature type="binding site" evidence="9">
    <location>
        <position position="140"/>
    </location>
    <ligand>
        <name>substrate</name>
    </ligand>
</feature>
<comment type="function">
    <text evidence="9">Catalyzes the transfer of the alpha-amino group from S-adenosyl-L-methionine (SAM) to 7-keto-8-aminopelargonic acid (KAPA) to form 7,8-diaminopelargonic acid (DAPA). It is the only aminotransferase known to utilize SAM as an amino donor.</text>
</comment>
<evidence type="ECO:0000256" key="1">
    <source>
        <dbReference type="ARBA" id="ARBA00001933"/>
    </source>
</evidence>
<evidence type="ECO:0000313" key="10">
    <source>
        <dbReference type="EMBL" id="RXJ69702.1"/>
    </source>
</evidence>
<dbReference type="Gene3D" id="3.40.640.10">
    <property type="entry name" value="Type I PLP-dependent aspartate aminotransferase-like (Major domain)"/>
    <property type="match status" value="1"/>
</dbReference>
<gene>
    <name evidence="9 10" type="primary">bioA</name>
    <name evidence="10" type="ORF">CRV08_03075</name>
</gene>
<feature type="binding site" evidence="9">
    <location>
        <position position="386"/>
    </location>
    <ligand>
        <name>substrate</name>
    </ligand>
</feature>
<evidence type="ECO:0000256" key="3">
    <source>
        <dbReference type="ARBA" id="ARBA00022576"/>
    </source>
</evidence>
<organism evidence="10 11">
    <name type="scientific">Halarcobacter ebronensis</name>
    <dbReference type="NCBI Taxonomy" id="1462615"/>
    <lineage>
        <taxon>Bacteria</taxon>
        <taxon>Pseudomonadati</taxon>
        <taxon>Campylobacterota</taxon>
        <taxon>Epsilonproteobacteria</taxon>
        <taxon>Campylobacterales</taxon>
        <taxon>Arcobacteraceae</taxon>
        <taxon>Halarcobacter</taxon>
    </lineage>
</organism>
<dbReference type="InterPro" id="IPR015422">
    <property type="entry name" value="PyrdxlP-dep_Trfase_small"/>
</dbReference>
<evidence type="ECO:0000256" key="8">
    <source>
        <dbReference type="ARBA" id="ARBA00048449"/>
    </source>
</evidence>
<feature type="binding site" evidence="9">
    <location>
        <position position="269"/>
    </location>
    <ligand>
        <name>substrate</name>
    </ligand>
</feature>
<evidence type="ECO:0000256" key="6">
    <source>
        <dbReference type="ARBA" id="ARBA00022756"/>
    </source>
</evidence>